<feature type="transmembrane region" description="Helical" evidence="1">
    <location>
        <begin position="56"/>
        <end position="77"/>
    </location>
</feature>
<organism evidence="2 3">
    <name type="scientific">Aquicella siphonis</name>
    <dbReference type="NCBI Taxonomy" id="254247"/>
    <lineage>
        <taxon>Bacteria</taxon>
        <taxon>Pseudomonadati</taxon>
        <taxon>Pseudomonadota</taxon>
        <taxon>Gammaproteobacteria</taxon>
        <taxon>Legionellales</taxon>
        <taxon>Coxiellaceae</taxon>
        <taxon>Aquicella</taxon>
    </lineage>
</organism>
<keyword evidence="1" id="KW-0472">Membrane</keyword>
<keyword evidence="1" id="KW-1133">Transmembrane helix</keyword>
<dbReference type="KEGG" id="asip:AQUSIP_00220"/>
<keyword evidence="1" id="KW-0812">Transmembrane</keyword>
<gene>
    <name evidence="2" type="ORF">AQUSIP_00220</name>
</gene>
<keyword evidence="3" id="KW-1185">Reference proteome</keyword>
<dbReference type="AlphaFoldDB" id="A0A5E4PD10"/>
<evidence type="ECO:0000313" key="2">
    <source>
        <dbReference type="EMBL" id="VVC74750.1"/>
    </source>
</evidence>
<dbReference type="Proteomes" id="UP000324194">
    <property type="component" value="Chromosome 1"/>
</dbReference>
<evidence type="ECO:0000256" key="1">
    <source>
        <dbReference type="SAM" id="Phobius"/>
    </source>
</evidence>
<reference evidence="2 3" key="1">
    <citation type="submission" date="2019-08" db="EMBL/GenBank/DDBJ databases">
        <authorList>
            <person name="Guy L."/>
        </authorList>
    </citation>
    <scope>NUCLEOTIDE SEQUENCE [LARGE SCALE GENOMIC DNA]</scope>
    <source>
        <strain evidence="2 3">SGT-108</strain>
    </source>
</reference>
<evidence type="ECO:0000313" key="3">
    <source>
        <dbReference type="Proteomes" id="UP000324194"/>
    </source>
</evidence>
<sequence>MIKQLIALVALSTAIVLSMSYAQQGVQWLVAAHDWVSQLLTEVFSGGHAGNLARGLLALLSIPVLVGLVPAVVYWLVKRHWFPYFMEIVWIVWLIQAGALIVMYKAVAV</sequence>
<accession>A0A5E4PD10</accession>
<feature type="transmembrane region" description="Helical" evidence="1">
    <location>
        <begin position="84"/>
        <end position="104"/>
    </location>
</feature>
<name>A0A5E4PD10_9COXI</name>
<dbReference type="EMBL" id="LR699119">
    <property type="protein sequence ID" value="VVC74750.1"/>
    <property type="molecule type" value="Genomic_DNA"/>
</dbReference>
<protein>
    <submittedName>
        <fullName evidence="2">Uncharacterized protein</fullName>
    </submittedName>
</protein>
<dbReference type="RefSeq" id="WP_148337446.1">
    <property type="nucleotide sequence ID" value="NZ_LR699119.1"/>
</dbReference>
<proteinExistence type="predicted"/>
<dbReference type="OrthoDB" id="5654088at2"/>